<feature type="transmembrane region" description="Helical" evidence="2">
    <location>
        <begin position="304"/>
        <end position="322"/>
    </location>
</feature>
<gene>
    <name evidence="3" type="ORF">H6P80_08315</name>
</gene>
<feature type="transmembrane region" description="Helical" evidence="2">
    <location>
        <begin position="176"/>
        <end position="200"/>
    </location>
</feature>
<evidence type="ECO:0000313" key="3">
    <source>
        <dbReference type="EMBL" id="MBC2777624.1"/>
    </source>
</evidence>
<evidence type="ECO:0000313" key="4">
    <source>
        <dbReference type="Proteomes" id="UP000564378"/>
    </source>
</evidence>
<dbReference type="Gene3D" id="1.20.1250.20">
    <property type="entry name" value="MFS general substrate transporter like domains"/>
    <property type="match status" value="2"/>
</dbReference>
<keyword evidence="2" id="KW-1133">Transmembrane helix</keyword>
<feature type="transmembrane region" description="Helical" evidence="2">
    <location>
        <begin position="334"/>
        <end position="354"/>
    </location>
</feature>
<feature type="transmembrane region" description="Helical" evidence="2">
    <location>
        <begin position="366"/>
        <end position="396"/>
    </location>
</feature>
<feature type="transmembrane region" description="Helical" evidence="2">
    <location>
        <begin position="212"/>
        <end position="233"/>
    </location>
</feature>
<dbReference type="GO" id="GO:0015293">
    <property type="term" value="F:symporter activity"/>
    <property type="evidence" value="ECO:0007669"/>
    <property type="project" value="InterPro"/>
</dbReference>
<dbReference type="EMBL" id="JACJVJ010000001">
    <property type="protein sequence ID" value="MBC2777624.1"/>
    <property type="molecule type" value="Genomic_DNA"/>
</dbReference>
<dbReference type="RefSeq" id="WP_185800820.1">
    <property type="nucleotide sequence ID" value="NZ_JACJVJ010000001.1"/>
</dbReference>
<feature type="transmembrane region" description="Helical" evidence="2">
    <location>
        <begin position="55"/>
        <end position="82"/>
    </location>
</feature>
<dbReference type="SUPFAM" id="SSF103473">
    <property type="entry name" value="MFS general substrate transporter"/>
    <property type="match status" value="1"/>
</dbReference>
<comment type="caution">
    <text evidence="3">The sequence shown here is derived from an EMBL/GenBank/DDBJ whole genome shotgun (WGS) entry which is preliminary data.</text>
</comment>
<name>A0A842I1I4_9SPHN</name>
<feature type="transmembrane region" description="Helical" evidence="2">
    <location>
        <begin position="417"/>
        <end position="441"/>
    </location>
</feature>
<comment type="similarity">
    <text evidence="1">Belongs to the sodium:galactoside symporter (TC 2.A.2) family.</text>
</comment>
<sequence length="499" mass="54593">MREDERSGIGSVGAESVLGAGGLAKTSPSLWTKLAYGFGAIAYGVKDNGFNYFLLLFYAQVIGLDARLVSLAILIALIADAISDPVVGYWSDNFRSRWGRRHPFMYAAAIPVAVSYYFLWNPPVGWSSQALFWYVLLLAILIRTFITFYETPSTALAPELTENYDERSSLLSFRYYFAWTGGNAMSVINFALIFPAFVTAAIANGSFNRDAYALYGLLSAILIFAAIMVSTLGTHSRIPHLKQPPPKRRLTLGTIFREIGETFASRSFIALFIASIFGFVATGLNAGLAFYFTTYFWGFSPQQIGVVTLCVFISAVLGAVLAPVISRKFGKKRGAITIGLIAFIGSPTPIFLRLMDVLPGNESPFIFWFIVLTTTIDIGLVICYQILAASMVADLVEQAELRTGRRSEGMFYAAYTFMRKCGIGIGIVIAGFVISAVGLAAGAQQGEASDETLWLLGAVYAPAVLALWLTMIAIISQYRIDRTEHEENLRKLAEREAGA</sequence>
<feature type="transmembrane region" description="Helical" evidence="2">
    <location>
        <begin position="103"/>
        <end position="119"/>
    </location>
</feature>
<dbReference type="GO" id="GO:0005886">
    <property type="term" value="C:plasma membrane"/>
    <property type="evidence" value="ECO:0007669"/>
    <property type="project" value="TreeGrafter"/>
</dbReference>
<keyword evidence="4" id="KW-1185">Reference proteome</keyword>
<dbReference type="PANTHER" id="PTHR11328:SF24">
    <property type="entry name" value="MAJOR FACILITATOR SUPERFAMILY (MFS) PROFILE DOMAIN-CONTAINING PROTEIN"/>
    <property type="match status" value="1"/>
</dbReference>
<reference evidence="3 4" key="1">
    <citation type="submission" date="2020-08" db="EMBL/GenBank/DDBJ databases">
        <title>Draft genome sequence of Parasphingopyxis sp. GrpM-11.</title>
        <authorList>
            <person name="Oh J."/>
            <person name="Roh D.-H."/>
        </authorList>
    </citation>
    <scope>NUCLEOTIDE SEQUENCE [LARGE SCALE GENOMIC DNA]</scope>
    <source>
        <strain evidence="3 4">GrpM-11</strain>
    </source>
</reference>
<keyword evidence="2" id="KW-0472">Membrane</keyword>
<dbReference type="InterPro" id="IPR036259">
    <property type="entry name" value="MFS_trans_sf"/>
</dbReference>
<feature type="transmembrane region" description="Helical" evidence="2">
    <location>
        <begin position="268"/>
        <end position="292"/>
    </location>
</feature>
<evidence type="ECO:0000256" key="2">
    <source>
        <dbReference type="SAM" id="Phobius"/>
    </source>
</evidence>
<feature type="transmembrane region" description="Helical" evidence="2">
    <location>
        <begin position="453"/>
        <end position="475"/>
    </location>
</feature>
<dbReference type="Pfam" id="PF13347">
    <property type="entry name" value="MFS_2"/>
    <property type="match status" value="1"/>
</dbReference>
<dbReference type="PANTHER" id="PTHR11328">
    <property type="entry name" value="MAJOR FACILITATOR SUPERFAMILY DOMAIN-CONTAINING PROTEIN"/>
    <property type="match status" value="1"/>
</dbReference>
<organism evidence="3 4">
    <name type="scientific">Parasphingopyxis marina</name>
    <dbReference type="NCBI Taxonomy" id="2761622"/>
    <lineage>
        <taxon>Bacteria</taxon>
        <taxon>Pseudomonadati</taxon>
        <taxon>Pseudomonadota</taxon>
        <taxon>Alphaproteobacteria</taxon>
        <taxon>Sphingomonadales</taxon>
        <taxon>Sphingomonadaceae</taxon>
        <taxon>Parasphingopyxis</taxon>
    </lineage>
</organism>
<proteinExistence type="inferred from homology"/>
<feature type="transmembrane region" description="Helical" evidence="2">
    <location>
        <begin position="131"/>
        <end position="149"/>
    </location>
</feature>
<accession>A0A842I1I4</accession>
<keyword evidence="2" id="KW-0812">Transmembrane</keyword>
<evidence type="ECO:0000256" key="1">
    <source>
        <dbReference type="ARBA" id="ARBA00009617"/>
    </source>
</evidence>
<dbReference type="Proteomes" id="UP000564378">
    <property type="component" value="Unassembled WGS sequence"/>
</dbReference>
<dbReference type="AlphaFoldDB" id="A0A842I1I4"/>
<dbReference type="InterPro" id="IPR039672">
    <property type="entry name" value="MFS_2"/>
</dbReference>
<dbReference type="GO" id="GO:0008643">
    <property type="term" value="P:carbohydrate transport"/>
    <property type="evidence" value="ECO:0007669"/>
    <property type="project" value="InterPro"/>
</dbReference>
<protein>
    <submittedName>
        <fullName evidence="3">MFS transporter</fullName>
    </submittedName>
</protein>